<name>A0A0K0ETN4_STRER</name>
<sequence>MVETRSKRQIGKTVKPPKDICQRSAQPENLLNTEMDPMINSVDQGGQSAVPVQTSSGLNVNLNELAAMIVQLMNEQQKVNKTSHEGVQLRNDDNIEQRNVHVIPNSNITDVKPEKFNKDMCFDDWIFEFDAYCRILGITEGNKLDTMFLFLDRNIIKEIRVQPNLINNYRELVSYLRSNYNGSMSVQAASDELELLISRKARRIEDIDNIGMRIDKLIEIKLANMNKECKLQSKIESLVKVIPAECRSKFACGKDYTSFDQAIANAKRIWSFDLTAENLRSKGVSLNGNR</sequence>
<evidence type="ECO:0000313" key="3">
    <source>
        <dbReference type="WBParaSite" id="SSTP_0001281000.1"/>
    </source>
</evidence>
<keyword evidence="2" id="KW-1185">Reference proteome</keyword>
<evidence type="ECO:0000313" key="2">
    <source>
        <dbReference type="Proteomes" id="UP000035681"/>
    </source>
</evidence>
<proteinExistence type="predicted"/>
<dbReference type="WBParaSite" id="TCONS_00016905.p1">
    <property type="protein sequence ID" value="TCONS_00016905.p1"/>
    <property type="gene ID" value="XLOC_011564"/>
</dbReference>
<dbReference type="AlphaFoldDB" id="A0A0K0ETN4"/>
<dbReference type="Proteomes" id="UP000035681">
    <property type="component" value="Unplaced"/>
</dbReference>
<organism evidence="3">
    <name type="scientific">Strongyloides stercoralis</name>
    <name type="common">Threadworm</name>
    <dbReference type="NCBI Taxonomy" id="6248"/>
    <lineage>
        <taxon>Eukaryota</taxon>
        <taxon>Metazoa</taxon>
        <taxon>Ecdysozoa</taxon>
        <taxon>Nematoda</taxon>
        <taxon>Chromadorea</taxon>
        <taxon>Rhabditida</taxon>
        <taxon>Tylenchina</taxon>
        <taxon>Panagrolaimomorpha</taxon>
        <taxon>Strongyloidoidea</taxon>
        <taxon>Strongyloididae</taxon>
        <taxon>Strongyloides</taxon>
    </lineage>
</organism>
<accession>A0A0K0ETN4</accession>
<protein>
    <submittedName>
        <fullName evidence="3">Reverse transcriptase domain-containing protein</fullName>
    </submittedName>
</protein>
<reference evidence="3" key="1">
    <citation type="submission" date="2015-08" db="UniProtKB">
        <authorList>
            <consortium name="WormBaseParasite"/>
        </authorList>
    </citation>
    <scope>IDENTIFICATION</scope>
</reference>
<evidence type="ECO:0000256" key="1">
    <source>
        <dbReference type="SAM" id="MobiDB-lite"/>
    </source>
</evidence>
<dbReference type="WBParaSite" id="SSTP_0001281000.1">
    <property type="protein sequence ID" value="SSTP_0001281000.1"/>
    <property type="gene ID" value="SSTP_0001281000"/>
</dbReference>
<feature type="region of interest" description="Disordered" evidence="1">
    <location>
        <begin position="1"/>
        <end position="20"/>
    </location>
</feature>